<keyword evidence="4" id="KW-1185">Reference proteome</keyword>
<dbReference type="GO" id="GO:0003677">
    <property type="term" value="F:DNA binding"/>
    <property type="evidence" value="ECO:0007669"/>
    <property type="project" value="UniProtKB-KW"/>
</dbReference>
<dbReference type="SMART" id="SM00530">
    <property type="entry name" value="HTH_XRE"/>
    <property type="match status" value="1"/>
</dbReference>
<dbReference type="SUPFAM" id="SSF51182">
    <property type="entry name" value="RmlC-like cupins"/>
    <property type="match status" value="1"/>
</dbReference>
<dbReference type="Pfam" id="PF07883">
    <property type="entry name" value="Cupin_2"/>
    <property type="match status" value="1"/>
</dbReference>
<protein>
    <submittedName>
        <fullName evidence="3">XRE family transcriptional regulator</fullName>
    </submittedName>
</protein>
<name>A0A543BAI3_9MICO</name>
<evidence type="ECO:0000313" key="3">
    <source>
        <dbReference type="EMBL" id="TQL81753.1"/>
    </source>
</evidence>
<dbReference type="RefSeq" id="WP_141873514.1">
    <property type="nucleotide sequence ID" value="NZ_VFOX01000002.1"/>
</dbReference>
<sequence length="189" mass="20635">MDDDRKALGVRIRAVRRAHRISLRALAETAELSPASISQIENGKANASFDALRRIASALGLTFAELFDASQPTTGRVLRREERPLLVTEEGVRSYSITRPPVGEVDVAVTEYEPGAFSGGHDYTHGNSREVVIVLRGTFSFELGGEEFLLGPGDSLDFRTNISHMITNVGEEVGEAVWVVSPPSTLRQQ</sequence>
<keyword evidence="1" id="KW-0238">DNA-binding</keyword>
<dbReference type="InterPro" id="IPR050807">
    <property type="entry name" value="TransReg_Diox_bact_type"/>
</dbReference>
<evidence type="ECO:0000256" key="1">
    <source>
        <dbReference type="ARBA" id="ARBA00023125"/>
    </source>
</evidence>
<dbReference type="InterPro" id="IPR001387">
    <property type="entry name" value="Cro/C1-type_HTH"/>
</dbReference>
<dbReference type="InterPro" id="IPR013096">
    <property type="entry name" value="Cupin_2"/>
</dbReference>
<evidence type="ECO:0000259" key="2">
    <source>
        <dbReference type="PROSITE" id="PS50943"/>
    </source>
</evidence>
<dbReference type="InterPro" id="IPR010982">
    <property type="entry name" value="Lambda_DNA-bd_dom_sf"/>
</dbReference>
<proteinExistence type="predicted"/>
<gene>
    <name evidence="3" type="ORF">FB560_3229</name>
</gene>
<dbReference type="CDD" id="cd02209">
    <property type="entry name" value="cupin_XRE_C"/>
    <property type="match status" value="1"/>
</dbReference>
<evidence type="ECO:0000313" key="4">
    <source>
        <dbReference type="Proteomes" id="UP000317209"/>
    </source>
</evidence>
<organism evidence="3 4">
    <name type="scientific">Microbacterium saperdae</name>
    <dbReference type="NCBI Taxonomy" id="69368"/>
    <lineage>
        <taxon>Bacteria</taxon>
        <taxon>Bacillati</taxon>
        <taxon>Actinomycetota</taxon>
        <taxon>Actinomycetes</taxon>
        <taxon>Micrococcales</taxon>
        <taxon>Microbacteriaceae</taxon>
        <taxon>Microbacterium</taxon>
    </lineage>
</organism>
<dbReference type="PANTHER" id="PTHR46797:SF1">
    <property type="entry name" value="METHYLPHOSPHONATE SYNTHASE"/>
    <property type="match status" value="1"/>
</dbReference>
<reference evidence="3 4" key="1">
    <citation type="submission" date="2019-06" db="EMBL/GenBank/DDBJ databases">
        <title>Sequencing the genomes of 1000 actinobacteria strains.</title>
        <authorList>
            <person name="Klenk H.-P."/>
        </authorList>
    </citation>
    <scope>NUCLEOTIDE SEQUENCE [LARGE SCALE GENOMIC DNA]</scope>
    <source>
        <strain evidence="3 4">DSM 20169</strain>
    </source>
</reference>
<dbReference type="PANTHER" id="PTHR46797">
    <property type="entry name" value="HTH-TYPE TRANSCRIPTIONAL REGULATOR"/>
    <property type="match status" value="1"/>
</dbReference>
<comment type="caution">
    <text evidence="3">The sequence shown here is derived from an EMBL/GenBank/DDBJ whole genome shotgun (WGS) entry which is preliminary data.</text>
</comment>
<feature type="domain" description="HTH cro/C1-type" evidence="2">
    <location>
        <begin position="12"/>
        <end position="66"/>
    </location>
</feature>
<dbReference type="Gene3D" id="2.60.120.10">
    <property type="entry name" value="Jelly Rolls"/>
    <property type="match status" value="1"/>
</dbReference>
<dbReference type="EMBL" id="VFOX01000002">
    <property type="protein sequence ID" value="TQL81753.1"/>
    <property type="molecule type" value="Genomic_DNA"/>
</dbReference>
<accession>A0A543BAI3</accession>
<dbReference type="CDD" id="cd00093">
    <property type="entry name" value="HTH_XRE"/>
    <property type="match status" value="1"/>
</dbReference>
<dbReference type="InterPro" id="IPR011051">
    <property type="entry name" value="RmlC_Cupin_sf"/>
</dbReference>
<dbReference type="GO" id="GO:0003700">
    <property type="term" value="F:DNA-binding transcription factor activity"/>
    <property type="evidence" value="ECO:0007669"/>
    <property type="project" value="TreeGrafter"/>
</dbReference>
<dbReference type="OrthoDB" id="5114244at2"/>
<dbReference type="GO" id="GO:0005829">
    <property type="term" value="C:cytosol"/>
    <property type="evidence" value="ECO:0007669"/>
    <property type="project" value="TreeGrafter"/>
</dbReference>
<dbReference type="SUPFAM" id="SSF47413">
    <property type="entry name" value="lambda repressor-like DNA-binding domains"/>
    <property type="match status" value="1"/>
</dbReference>
<dbReference type="Pfam" id="PF01381">
    <property type="entry name" value="HTH_3"/>
    <property type="match status" value="1"/>
</dbReference>
<dbReference type="AlphaFoldDB" id="A0A543BAI3"/>
<dbReference type="PROSITE" id="PS50943">
    <property type="entry name" value="HTH_CROC1"/>
    <property type="match status" value="1"/>
</dbReference>
<dbReference type="Proteomes" id="UP000317209">
    <property type="component" value="Unassembled WGS sequence"/>
</dbReference>
<dbReference type="Gene3D" id="1.10.260.40">
    <property type="entry name" value="lambda repressor-like DNA-binding domains"/>
    <property type="match status" value="1"/>
</dbReference>
<dbReference type="InterPro" id="IPR014710">
    <property type="entry name" value="RmlC-like_jellyroll"/>
</dbReference>